<dbReference type="InterPro" id="IPR036188">
    <property type="entry name" value="FAD/NAD-bd_sf"/>
</dbReference>
<comment type="cofactor">
    <cofactor evidence="3">
        <name>FAD</name>
        <dbReference type="ChEBI" id="CHEBI:57692"/>
    </cofactor>
</comment>
<dbReference type="FunFam" id="1.10.10.1100:FF:000002">
    <property type="entry name" value="Nitrite reductase large subunit"/>
    <property type="match status" value="1"/>
</dbReference>
<evidence type="ECO:0000256" key="2">
    <source>
        <dbReference type="ARBA" id="ARBA00001966"/>
    </source>
</evidence>
<organism evidence="22 23">
    <name type="scientific">Lichtheimia ornata</name>
    <dbReference type="NCBI Taxonomy" id="688661"/>
    <lineage>
        <taxon>Eukaryota</taxon>
        <taxon>Fungi</taxon>
        <taxon>Fungi incertae sedis</taxon>
        <taxon>Mucoromycota</taxon>
        <taxon>Mucoromycotina</taxon>
        <taxon>Mucoromycetes</taxon>
        <taxon>Mucorales</taxon>
        <taxon>Lichtheimiaceae</taxon>
        <taxon>Lichtheimia</taxon>
    </lineage>
</organism>
<evidence type="ECO:0000313" key="23">
    <source>
        <dbReference type="Proteomes" id="UP001234581"/>
    </source>
</evidence>
<dbReference type="Gene3D" id="2.102.10.10">
    <property type="entry name" value="Rieske [2Fe-2S] iron-sulphur domain"/>
    <property type="match status" value="1"/>
</dbReference>
<dbReference type="EMBL" id="JARTCD010000033">
    <property type="protein sequence ID" value="KAJ8657238.1"/>
    <property type="molecule type" value="Genomic_DNA"/>
</dbReference>
<dbReference type="InterPro" id="IPR016156">
    <property type="entry name" value="FAD/NAD-linked_Rdtase_dimer_sf"/>
</dbReference>
<dbReference type="GO" id="GO:0051537">
    <property type="term" value="F:2 iron, 2 sulfur cluster binding"/>
    <property type="evidence" value="ECO:0007669"/>
    <property type="project" value="UniProtKB-KW"/>
</dbReference>
<evidence type="ECO:0000256" key="8">
    <source>
        <dbReference type="ARBA" id="ARBA00022630"/>
    </source>
</evidence>
<keyword evidence="9" id="KW-0001">2Fe-2S</keyword>
<dbReference type="FunFam" id="3.30.413.10:FF:000007">
    <property type="entry name" value="Nitrite reductase [NAD(P)H] large subunit"/>
    <property type="match status" value="1"/>
</dbReference>
<dbReference type="Gene3D" id="3.30.413.10">
    <property type="entry name" value="Sulfite Reductase Hemoprotein, domain 1"/>
    <property type="match status" value="1"/>
</dbReference>
<evidence type="ECO:0000256" key="12">
    <source>
        <dbReference type="ARBA" id="ARBA00023002"/>
    </source>
</evidence>
<dbReference type="NCBIfam" id="TIGR02374">
    <property type="entry name" value="nitri_red_nirB"/>
    <property type="match status" value="1"/>
</dbReference>
<sequence length="1056" mass="116813">MPPNTERAIDLVLESSSNNNEHPPPPPPRAPPKTIIVVGLGMVAVSFMEKVIEYAEDDMYRIKVFSEEPEVAYNRVGLTQYFTHRSVDQLLMQPRSWYEEQGIEVHLGDPVEEIDTLHKRVFSRESGWTSYDICVLATGSSAALPPNVSLGPGIFVYRTLQDLEAIIAWASRENVQHAGVVGGGLLGLEAAKAAKDLGLNVTVYERANRLMARQLDDDAAKMLQREIEKLDIETCVGDCPGMFQMDDDQEEQALKAVVMAESKEVRPTEMLIYAIGIRPRDQLAHDGLLRASRGGFQVNEQLETTADNVYAIGECASFNDMIYGLVAPGYDMAEVVARNITTRRHDPRKATFKGADMSTKLKLLGIHVASFGDCFAADDTCQPLVYRDPFSGVYKKYLFTKDGKKLLGGMMIGDTNDYAKLLGMVKAGKRLQTPPSELILGIKGTKEEQHGGADTLPDDTQICSCNNVTKGTIRKIIRSKKCENVNQVKCFSKAGTGCGGCMPQVQEIFEAELKSLGQTISNSLCSHFKYSRAELFTIGKVKQLKTFEDFIQHAGVSEASVMGCEVCKPAIASILASLWNEHILNPKLRPLQDTNDRYLANIQRGGLYSIVPRIPAGEVTPAKLGVIADIAKEYDLYTKITGAQRIDIMGARKQDLPEIWEKLVDAGFESGHAYGKSLRAVKSCVGTAWCRFGQQDSVGFAIKLENRYKGIRSPHKLKGGVSGCIRECAEAQGKDFGCIATDKGYNVYVCGNGGSKPKHAELLVADVTEELAIKYLDRFLMYYIMTADKLTRTARWLEKLDGGIQYLRKVVVEDHLGIADELEEHMNHLIGAYQCEWTTVVRDPERRKHFQEFINGSDATTTAAADTVIEMVDERGQRRPIDWPKAELPSLPSLKKDKLDWLHVGSTDLFPEDEGKVVRIGDAQIAVFHTGGKWYATQNMCPHKRALVLASGLLGVNGSKDTPYVSCPMHKKNFDLDSGNCMVPGEEERYRLETFKVKVEDGQVYLQVPPTDILSNVLGSSKTIIQRNVIKPEIVSMQETSVCGTSGGCGDKSLEW</sequence>
<dbReference type="InterPro" id="IPR012744">
    <property type="entry name" value="Nitri_red_NirB"/>
</dbReference>
<keyword evidence="10" id="KW-0479">Metal-binding</keyword>
<dbReference type="InterPro" id="IPR005117">
    <property type="entry name" value="NiRdtase/SiRdtase_haem-b_fer"/>
</dbReference>
<keyword evidence="7" id="KW-0349">Heme</keyword>
<dbReference type="PANTHER" id="PTHR43809:SF1">
    <property type="entry name" value="NITRITE REDUCTASE (NADH) LARGE SUBUNIT"/>
    <property type="match status" value="1"/>
</dbReference>
<accession>A0AAD7V243</accession>
<dbReference type="PROSITE" id="PS51296">
    <property type="entry name" value="RIESKE"/>
    <property type="match status" value="1"/>
</dbReference>
<dbReference type="SUPFAM" id="SSF50022">
    <property type="entry name" value="ISP domain"/>
    <property type="match status" value="1"/>
</dbReference>
<dbReference type="Pfam" id="PF01077">
    <property type="entry name" value="NIR_SIR"/>
    <property type="match status" value="1"/>
</dbReference>
<dbReference type="GeneID" id="83214463"/>
<keyword evidence="11" id="KW-0274">FAD</keyword>
<comment type="caution">
    <text evidence="22">The sequence shown here is derived from an EMBL/GenBank/DDBJ whole genome shotgun (WGS) entry which is preliminary data.</text>
</comment>
<keyword evidence="23" id="KW-1185">Reference proteome</keyword>
<dbReference type="InterPro" id="IPR041575">
    <property type="entry name" value="Rubredoxin_C"/>
</dbReference>
<dbReference type="SUPFAM" id="SSF51905">
    <property type="entry name" value="FAD/NAD(P)-binding domain"/>
    <property type="match status" value="2"/>
</dbReference>
<keyword evidence="15" id="KW-0534">Nitrate assimilation</keyword>
<dbReference type="Pfam" id="PF04324">
    <property type="entry name" value="Fer2_BFD"/>
    <property type="match status" value="1"/>
</dbReference>
<dbReference type="GO" id="GO:0050660">
    <property type="term" value="F:flavin adenine dinucleotide binding"/>
    <property type="evidence" value="ECO:0007669"/>
    <property type="project" value="InterPro"/>
</dbReference>
<dbReference type="GO" id="GO:0051539">
    <property type="term" value="F:4 iron, 4 sulfur cluster binding"/>
    <property type="evidence" value="ECO:0007669"/>
    <property type="project" value="UniProtKB-KW"/>
</dbReference>
<dbReference type="InterPro" id="IPR006067">
    <property type="entry name" value="NO2/SO3_Rdtase_4Fe4S_dom"/>
</dbReference>
<evidence type="ECO:0000256" key="3">
    <source>
        <dbReference type="ARBA" id="ARBA00001974"/>
    </source>
</evidence>
<dbReference type="NCBIfam" id="NF011565">
    <property type="entry name" value="PRK14989.1"/>
    <property type="match status" value="1"/>
</dbReference>
<comment type="cofactor">
    <cofactor evidence="1">
        <name>siroheme</name>
        <dbReference type="ChEBI" id="CHEBI:60052"/>
    </cofactor>
</comment>
<keyword evidence="6" id="KW-0004">4Fe-4S</keyword>
<dbReference type="Pfam" id="PF18267">
    <property type="entry name" value="Rubredoxin_C"/>
    <property type="match status" value="1"/>
</dbReference>
<dbReference type="PANTHER" id="PTHR43809">
    <property type="entry name" value="NITRITE REDUCTASE (NADH) LARGE SUBUNIT"/>
    <property type="match status" value="1"/>
</dbReference>
<evidence type="ECO:0000256" key="1">
    <source>
        <dbReference type="ARBA" id="ARBA00001929"/>
    </source>
</evidence>
<gene>
    <name evidence="22" type="ORF">O0I10_007054</name>
</gene>
<dbReference type="Proteomes" id="UP001234581">
    <property type="component" value="Unassembled WGS sequence"/>
</dbReference>
<name>A0AAD7V243_9FUNG</name>
<evidence type="ECO:0000259" key="21">
    <source>
        <dbReference type="PROSITE" id="PS51296"/>
    </source>
</evidence>
<dbReference type="InterPro" id="IPR036136">
    <property type="entry name" value="Nit/Sulf_reduc_fer-like_dom_sf"/>
</dbReference>
<evidence type="ECO:0000256" key="16">
    <source>
        <dbReference type="ARBA" id="ARBA00034078"/>
    </source>
</evidence>
<dbReference type="InterPro" id="IPR007419">
    <property type="entry name" value="BFD-like_2Fe2S-bd_dom"/>
</dbReference>
<dbReference type="Gene3D" id="3.50.50.60">
    <property type="entry name" value="FAD/NAD(P)-binding domain"/>
    <property type="match status" value="2"/>
</dbReference>
<evidence type="ECO:0000256" key="18">
    <source>
        <dbReference type="ARBA" id="ARBA00051413"/>
    </source>
</evidence>
<evidence type="ECO:0000256" key="11">
    <source>
        <dbReference type="ARBA" id="ARBA00022827"/>
    </source>
</evidence>
<dbReference type="EC" id="1.7.1.4" evidence="19"/>
<evidence type="ECO:0000256" key="17">
    <source>
        <dbReference type="ARBA" id="ARBA00050114"/>
    </source>
</evidence>
<dbReference type="Pfam" id="PF07992">
    <property type="entry name" value="Pyr_redox_2"/>
    <property type="match status" value="1"/>
</dbReference>
<evidence type="ECO:0000256" key="15">
    <source>
        <dbReference type="ARBA" id="ARBA00023063"/>
    </source>
</evidence>
<feature type="domain" description="Rieske" evidence="21">
    <location>
        <begin position="901"/>
        <end position="1006"/>
    </location>
</feature>
<evidence type="ECO:0000256" key="10">
    <source>
        <dbReference type="ARBA" id="ARBA00022723"/>
    </source>
</evidence>
<dbReference type="PRINTS" id="PR00411">
    <property type="entry name" value="PNDRDTASEI"/>
</dbReference>
<keyword evidence="8" id="KW-0285">Flavoprotein</keyword>
<dbReference type="SUPFAM" id="SSF56014">
    <property type="entry name" value="Nitrite and sulphite reductase 4Fe-4S domain-like"/>
    <property type="match status" value="1"/>
</dbReference>
<evidence type="ECO:0000256" key="7">
    <source>
        <dbReference type="ARBA" id="ARBA00022617"/>
    </source>
</evidence>
<comment type="pathway">
    <text evidence="4">Nitrogen metabolism; nitrate reduction (assimilation).</text>
</comment>
<dbReference type="Pfam" id="PF13806">
    <property type="entry name" value="Rieske_2"/>
    <property type="match status" value="1"/>
</dbReference>
<evidence type="ECO:0000256" key="9">
    <source>
        <dbReference type="ARBA" id="ARBA00022714"/>
    </source>
</evidence>
<evidence type="ECO:0000256" key="20">
    <source>
        <dbReference type="ARBA" id="ARBA00070300"/>
    </source>
</evidence>
<keyword evidence="12" id="KW-0560">Oxidoreductase</keyword>
<evidence type="ECO:0000256" key="4">
    <source>
        <dbReference type="ARBA" id="ARBA00005096"/>
    </source>
</evidence>
<comment type="cofactor">
    <cofactor evidence="2">
        <name>[4Fe-4S] cluster</name>
        <dbReference type="ChEBI" id="CHEBI:49883"/>
    </cofactor>
</comment>
<protein>
    <recommendedName>
        <fullName evidence="20">Nitrite reductase [NAD(P)H]</fullName>
        <ecNumber evidence="19">1.7.1.4</ecNumber>
    </recommendedName>
</protein>
<dbReference type="InterPro" id="IPR012748">
    <property type="entry name" value="Rieske-like_NirD"/>
</dbReference>
<dbReference type="InterPro" id="IPR041854">
    <property type="entry name" value="BFD-like_2Fe2S-bd_dom_sf"/>
</dbReference>
<evidence type="ECO:0000256" key="6">
    <source>
        <dbReference type="ARBA" id="ARBA00022485"/>
    </source>
</evidence>
<dbReference type="GO" id="GO:0008942">
    <property type="term" value="F:nitrite reductase [NAD(P)H] activity"/>
    <property type="evidence" value="ECO:0007669"/>
    <property type="project" value="UniProtKB-EC"/>
</dbReference>
<dbReference type="InterPro" id="IPR023753">
    <property type="entry name" value="FAD/NAD-binding_dom"/>
</dbReference>
<dbReference type="Gene3D" id="3.30.390.30">
    <property type="match status" value="1"/>
</dbReference>
<comment type="cofactor">
    <cofactor evidence="16">
        <name>[2Fe-2S] cluster</name>
        <dbReference type="ChEBI" id="CHEBI:190135"/>
    </cofactor>
</comment>
<proteinExistence type="inferred from homology"/>
<reference evidence="22 23" key="1">
    <citation type="submission" date="2023-03" db="EMBL/GenBank/DDBJ databases">
        <title>Genome sequence of Lichtheimia ornata CBS 291.66.</title>
        <authorList>
            <person name="Mohabir J.T."/>
            <person name="Shea T.P."/>
            <person name="Kurbessoian T."/>
            <person name="Berby B."/>
            <person name="Fontaine J."/>
            <person name="Livny J."/>
            <person name="Gnirke A."/>
            <person name="Stajich J.E."/>
            <person name="Cuomo C.A."/>
        </authorList>
    </citation>
    <scope>NUCLEOTIDE SEQUENCE [LARGE SCALE GENOMIC DNA]</scope>
    <source>
        <strain evidence="22">CBS 291.66</strain>
    </source>
</reference>
<dbReference type="InterPro" id="IPR036922">
    <property type="entry name" value="Rieske_2Fe-2S_sf"/>
</dbReference>
<keyword evidence="14" id="KW-0411">Iron-sulfur</keyword>
<dbReference type="GO" id="GO:0046872">
    <property type="term" value="F:metal ion binding"/>
    <property type="evidence" value="ECO:0007669"/>
    <property type="project" value="UniProtKB-KW"/>
</dbReference>
<dbReference type="NCBIfam" id="TIGR02378">
    <property type="entry name" value="nirD_assim_sml"/>
    <property type="match status" value="1"/>
</dbReference>
<dbReference type="PRINTS" id="PR00368">
    <property type="entry name" value="FADPNR"/>
</dbReference>
<keyword evidence="13" id="KW-0408">Iron</keyword>
<comment type="catalytic activity">
    <reaction evidence="18">
        <text>NH4(+) + 3 NADP(+) + 2 H2O = nitrite + 3 NADPH + 5 H(+)</text>
        <dbReference type="Rhea" id="RHEA:24632"/>
        <dbReference type="ChEBI" id="CHEBI:15377"/>
        <dbReference type="ChEBI" id="CHEBI:15378"/>
        <dbReference type="ChEBI" id="CHEBI:16301"/>
        <dbReference type="ChEBI" id="CHEBI:28938"/>
        <dbReference type="ChEBI" id="CHEBI:57783"/>
        <dbReference type="ChEBI" id="CHEBI:58349"/>
        <dbReference type="EC" id="1.7.1.4"/>
    </reaction>
</comment>
<dbReference type="GO" id="GO:0050661">
    <property type="term" value="F:NADP binding"/>
    <property type="evidence" value="ECO:0007669"/>
    <property type="project" value="InterPro"/>
</dbReference>
<dbReference type="SUPFAM" id="SSF55124">
    <property type="entry name" value="Nitrite/Sulfite reductase N-terminal domain-like"/>
    <property type="match status" value="1"/>
</dbReference>
<dbReference type="CDD" id="cd19944">
    <property type="entry name" value="NirB_Fer2_BFD-like_2"/>
    <property type="match status" value="1"/>
</dbReference>
<dbReference type="GO" id="GO:0015980">
    <property type="term" value="P:energy derivation by oxidation of organic compounds"/>
    <property type="evidence" value="ECO:0007669"/>
    <property type="project" value="UniProtKB-ARBA"/>
</dbReference>
<evidence type="ECO:0000256" key="13">
    <source>
        <dbReference type="ARBA" id="ARBA00023004"/>
    </source>
</evidence>
<evidence type="ECO:0000256" key="19">
    <source>
        <dbReference type="ARBA" id="ARBA00066907"/>
    </source>
</evidence>
<dbReference type="Pfam" id="PF03460">
    <property type="entry name" value="NIR_SIR_ferr"/>
    <property type="match status" value="1"/>
</dbReference>
<dbReference type="InterPro" id="IPR045854">
    <property type="entry name" value="NO2/SO3_Rdtase_4Fe4S_sf"/>
</dbReference>
<evidence type="ECO:0000256" key="5">
    <source>
        <dbReference type="ARBA" id="ARBA00010429"/>
    </source>
</evidence>
<dbReference type="GO" id="GO:0020037">
    <property type="term" value="F:heme binding"/>
    <property type="evidence" value="ECO:0007669"/>
    <property type="project" value="InterPro"/>
</dbReference>
<dbReference type="CDD" id="cd03529">
    <property type="entry name" value="Rieske_NirD"/>
    <property type="match status" value="1"/>
</dbReference>
<evidence type="ECO:0000313" key="22">
    <source>
        <dbReference type="EMBL" id="KAJ8657238.1"/>
    </source>
</evidence>
<dbReference type="Gene3D" id="1.10.10.1100">
    <property type="entry name" value="BFD-like [2Fe-2S]-binding domain"/>
    <property type="match status" value="1"/>
</dbReference>
<dbReference type="InterPro" id="IPR052034">
    <property type="entry name" value="NasD-like"/>
</dbReference>
<dbReference type="GO" id="GO:0042128">
    <property type="term" value="P:nitrate assimilation"/>
    <property type="evidence" value="ECO:0007669"/>
    <property type="project" value="UniProtKB-KW"/>
</dbReference>
<dbReference type="InterPro" id="IPR017941">
    <property type="entry name" value="Rieske_2Fe-2S"/>
</dbReference>
<dbReference type="RefSeq" id="XP_058342151.1">
    <property type="nucleotide sequence ID" value="XM_058487074.1"/>
</dbReference>
<evidence type="ECO:0000256" key="14">
    <source>
        <dbReference type="ARBA" id="ARBA00023014"/>
    </source>
</evidence>
<comment type="similarity">
    <text evidence="5">Belongs to the nitrite and sulfite reductase 4Fe-4S domain family.</text>
</comment>
<dbReference type="AlphaFoldDB" id="A0AAD7V243"/>
<comment type="catalytic activity">
    <reaction evidence="17">
        <text>NH4(+) + 3 NAD(+) + 2 H2O = nitrite + 3 NADH + 5 H(+)</text>
        <dbReference type="Rhea" id="RHEA:24628"/>
        <dbReference type="ChEBI" id="CHEBI:15377"/>
        <dbReference type="ChEBI" id="CHEBI:15378"/>
        <dbReference type="ChEBI" id="CHEBI:16301"/>
        <dbReference type="ChEBI" id="CHEBI:28938"/>
        <dbReference type="ChEBI" id="CHEBI:57540"/>
        <dbReference type="ChEBI" id="CHEBI:57945"/>
        <dbReference type="EC" id="1.7.1.4"/>
    </reaction>
</comment>